<dbReference type="RefSeq" id="WP_218094573.1">
    <property type="nucleotide sequence ID" value="NZ_CAJVAS010000030.1"/>
</dbReference>
<dbReference type="AlphaFoldDB" id="A0A916K8J6"/>
<proteinExistence type="predicted"/>
<feature type="transmembrane region" description="Helical" evidence="1">
    <location>
        <begin position="12"/>
        <end position="33"/>
    </location>
</feature>
<keyword evidence="3" id="KW-1185">Reference proteome</keyword>
<accession>A0A916K8J6</accession>
<keyword evidence="1" id="KW-0812">Transmembrane</keyword>
<keyword evidence="1" id="KW-0472">Membrane</keyword>
<gene>
    <name evidence="2" type="ORF">PAESOLCIP111_04854</name>
</gene>
<keyword evidence="1" id="KW-1133">Transmembrane helix</keyword>
<protein>
    <submittedName>
        <fullName evidence="2">Uncharacterized protein</fullName>
    </submittedName>
</protein>
<evidence type="ECO:0000313" key="3">
    <source>
        <dbReference type="Proteomes" id="UP000693672"/>
    </source>
</evidence>
<sequence>MINSVRRITFPRLVLIALILAAIIIYTFNIPIYTVESHGEISDQYNSIQELNDSADLVVLAEVGSTKGFKYKEVPFTLSLMSISKVIKGEKKQNDTIQVLETGGIINNVEYTFEETKALKKQDKAVLYLKKYVGPIVSGDAYVVLGVFQGKFKVSETGEVIGSSKHLSDNLKKIKTLKDLNL</sequence>
<dbReference type="EMBL" id="CAJVAS010000030">
    <property type="protein sequence ID" value="CAG7645000.1"/>
    <property type="molecule type" value="Genomic_DNA"/>
</dbReference>
<dbReference type="Proteomes" id="UP000693672">
    <property type="component" value="Unassembled WGS sequence"/>
</dbReference>
<comment type="caution">
    <text evidence="2">The sequence shown here is derived from an EMBL/GenBank/DDBJ whole genome shotgun (WGS) entry which is preliminary data.</text>
</comment>
<name>A0A916K8J6_9BACL</name>
<evidence type="ECO:0000313" key="2">
    <source>
        <dbReference type="EMBL" id="CAG7645000.1"/>
    </source>
</evidence>
<evidence type="ECO:0000256" key="1">
    <source>
        <dbReference type="SAM" id="Phobius"/>
    </source>
</evidence>
<organism evidence="2 3">
    <name type="scientific">Paenibacillus solanacearum</name>
    <dbReference type="NCBI Taxonomy" id="2048548"/>
    <lineage>
        <taxon>Bacteria</taxon>
        <taxon>Bacillati</taxon>
        <taxon>Bacillota</taxon>
        <taxon>Bacilli</taxon>
        <taxon>Bacillales</taxon>
        <taxon>Paenibacillaceae</taxon>
        <taxon>Paenibacillus</taxon>
    </lineage>
</organism>
<reference evidence="2" key="1">
    <citation type="submission" date="2021-06" db="EMBL/GenBank/DDBJ databases">
        <authorList>
            <person name="Criscuolo A."/>
        </authorList>
    </citation>
    <scope>NUCLEOTIDE SEQUENCE</scope>
    <source>
        <strain evidence="2">CIP111600</strain>
    </source>
</reference>